<evidence type="ECO:0000313" key="4">
    <source>
        <dbReference type="EMBL" id="OJJ00574.1"/>
    </source>
</evidence>
<dbReference type="PANTHER" id="PTHR32332">
    <property type="entry name" value="2-NITROPROPANE DIOXYGENASE"/>
    <property type="match status" value="1"/>
</dbReference>
<dbReference type="PANTHER" id="PTHR32332:SF20">
    <property type="entry name" value="2-NITROPROPANE DIOXYGENASE-LIKE PROTEIN"/>
    <property type="match status" value="1"/>
</dbReference>
<protein>
    <submittedName>
        <fullName evidence="4">Uncharacterized protein</fullName>
    </submittedName>
</protein>
<sequence length="329" mass="35425">MPFKTWLTETLGIQVPIVQGGMMWVGRAEMTSAVANAGALGFLTALTQPSPDALRAEIRRCRSMTDKPFGVNITMLPAMNAPDYLGYAKAAVEEGIKIIETAGNPEPILKYLKSNGVTVIHKCVSLGHALKAQAKGVDCISIDGIECAGHGGEYDITSMILLGRCAQELKIPFLASGGFADGKGLAMALILGAQGINMGTRWMCTVESPIHQNVKEAIVKMDENDTILVLRKFRNTTRLARNEVTLEVHKIENSKLEPQFQEVAHLMSGARGRGVYETGDIDAGVWSVGLAAGLIKSIPTCQELSRTIEREAAEALSKANSLYTNRPSL</sequence>
<dbReference type="AlphaFoldDB" id="A0A1L9PGC3"/>
<dbReference type="GO" id="GO:0018580">
    <property type="term" value="F:nitronate monooxygenase activity"/>
    <property type="evidence" value="ECO:0007669"/>
    <property type="project" value="InterPro"/>
</dbReference>
<dbReference type="SUPFAM" id="SSF51412">
    <property type="entry name" value="Inosine monophosphate dehydrogenase (IMPDH)"/>
    <property type="match status" value="1"/>
</dbReference>
<evidence type="ECO:0000313" key="5">
    <source>
        <dbReference type="Proteomes" id="UP000184073"/>
    </source>
</evidence>
<organism evidence="4 5">
    <name type="scientific">Aspergillus versicolor CBS 583.65</name>
    <dbReference type="NCBI Taxonomy" id="1036611"/>
    <lineage>
        <taxon>Eukaryota</taxon>
        <taxon>Fungi</taxon>
        <taxon>Dikarya</taxon>
        <taxon>Ascomycota</taxon>
        <taxon>Pezizomycotina</taxon>
        <taxon>Eurotiomycetes</taxon>
        <taxon>Eurotiomycetidae</taxon>
        <taxon>Eurotiales</taxon>
        <taxon>Aspergillaceae</taxon>
        <taxon>Aspergillus</taxon>
        <taxon>Aspergillus subgen. Nidulantes</taxon>
    </lineage>
</organism>
<dbReference type="EMBL" id="KV878127">
    <property type="protein sequence ID" value="OJJ00574.1"/>
    <property type="molecule type" value="Genomic_DNA"/>
</dbReference>
<dbReference type="RefSeq" id="XP_040666336.1">
    <property type="nucleotide sequence ID" value="XM_040817150.1"/>
</dbReference>
<keyword evidence="3" id="KW-0560">Oxidoreductase</keyword>
<dbReference type="GeneID" id="63732661"/>
<dbReference type="STRING" id="1036611.A0A1L9PGC3"/>
<dbReference type="OrthoDB" id="412383at2759"/>
<dbReference type="CDD" id="cd04730">
    <property type="entry name" value="NPD_like"/>
    <property type="match status" value="1"/>
</dbReference>
<accession>A0A1L9PGC3</accession>
<name>A0A1L9PGC3_ASPVE</name>
<keyword evidence="1" id="KW-0285">Flavoprotein</keyword>
<keyword evidence="2" id="KW-0288">FMN</keyword>
<reference evidence="5" key="1">
    <citation type="journal article" date="2017" name="Genome Biol.">
        <title>Comparative genomics reveals high biological diversity and specific adaptations in the industrially and medically important fungal genus Aspergillus.</title>
        <authorList>
            <person name="de Vries R.P."/>
            <person name="Riley R."/>
            <person name="Wiebenga A."/>
            <person name="Aguilar-Osorio G."/>
            <person name="Amillis S."/>
            <person name="Uchima C.A."/>
            <person name="Anderluh G."/>
            <person name="Asadollahi M."/>
            <person name="Askin M."/>
            <person name="Barry K."/>
            <person name="Battaglia E."/>
            <person name="Bayram O."/>
            <person name="Benocci T."/>
            <person name="Braus-Stromeyer S.A."/>
            <person name="Caldana C."/>
            <person name="Canovas D."/>
            <person name="Cerqueira G.C."/>
            <person name="Chen F."/>
            <person name="Chen W."/>
            <person name="Choi C."/>
            <person name="Clum A."/>
            <person name="Dos Santos R.A."/>
            <person name="Damasio A.R."/>
            <person name="Diallinas G."/>
            <person name="Emri T."/>
            <person name="Fekete E."/>
            <person name="Flipphi M."/>
            <person name="Freyberg S."/>
            <person name="Gallo A."/>
            <person name="Gournas C."/>
            <person name="Habgood R."/>
            <person name="Hainaut M."/>
            <person name="Harispe M.L."/>
            <person name="Henrissat B."/>
            <person name="Hilden K.S."/>
            <person name="Hope R."/>
            <person name="Hossain A."/>
            <person name="Karabika E."/>
            <person name="Karaffa L."/>
            <person name="Karanyi Z."/>
            <person name="Krasevec N."/>
            <person name="Kuo A."/>
            <person name="Kusch H."/>
            <person name="LaButti K."/>
            <person name="Lagendijk E.L."/>
            <person name="Lapidus A."/>
            <person name="Levasseur A."/>
            <person name="Lindquist E."/>
            <person name="Lipzen A."/>
            <person name="Logrieco A.F."/>
            <person name="MacCabe A."/>
            <person name="Maekelae M.R."/>
            <person name="Malavazi I."/>
            <person name="Melin P."/>
            <person name="Meyer V."/>
            <person name="Mielnichuk N."/>
            <person name="Miskei M."/>
            <person name="Molnar A.P."/>
            <person name="Mule G."/>
            <person name="Ngan C.Y."/>
            <person name="Orejas M."/>
            <person name="Orosz E."/>
            <person name="Ouedraogo J.P."/>
            <person name="Overkamp K.M."/>
            <person name="Park H.-S."/>
            <person name="Perrone G."/>
            <person name="Piumi F."/>
            <person name="Punt P.J."/>
            <person name="Ram A.F."/>
            <person name="Ramon A."/>
            <person name="Rauscher S."/>
            <person name="Record E."/>
            <person name="Riano-Pachon D.M."/>
            <person name="Robert V."/>
            <person name="Roehrig J."/>
            <person name="Ruller R."/>
            <person name="Salamov A."/>
            <person name="Salih N.S."/>
            <person name="Samson R.A."/>
            <person name="Sandor E."/>
            <person name="Sanguinetti M."/>
            <person name="Schuetze T."/>
            <person name="Sepcic K."/>
            <person name="Shelest E."/>
            <person name="Sherlock G."/>
            <person name="Sophianopoulou V."/>
            <person name="Squina F.M."/>
            <person name="Sun H."/>
            <person name="Susca A."/>
            <person name="Todd R.B."/>
            <person name="Tsang A."/>
            <person name="Unkles S.E."/>
            <person name="van de Wiele N."/>
            <person name="van Rossen-Uffink D."/>
            <person name="Oliveira J.V."/>
            <person name="Vesth T.C."/>
            <person name="Visser J."/>
            <person name="Yu J.-H."/>
            <person name="Zhou M."/>
            <person name="Andersen M.R."/>
            <person name="Archer D.B."/>
            <person name="Baker S.E."/>
            <person name="Benoit I."/>
            <person name="Brakhage A.A."/>
            <person name="Braus G.H."/>
            <person name="Fischer R."/>
            <person name="Frisvad J.C."/>
            <person name="Goldman G.H."/>
            <person name="Houbraken J."/>
            <person name="Oakley B."/>
            <person name="Pocsi I."/>
            <person name="Scazzocchio C."/>
            <person name="Seiboth B."/>
            <person name="vanKuyk P.A."/>
            <person name="Wortman J."/>
            <person name="Dyer P.S."/>
            <person name="Grigoriev I.V."/>
        </authorList>
    </citation>
    <scope>NUCLEOTIDE SEQUENCE [LARGE SCALE GENOMIC DNA]</scope>
    <source>
        <strain evidence="5">CBS 583.65</strain>
    </source>
</reference>
<dbReference type="Pfam" id="PF03060">
    <property type="entry name" value="NMO"/>
    <property type="match status" value="1"/>
</dbReference>
<evidence type="ECO:0000256" key="1">
    <source>
        <dbReference type="ARBA" id="ARBA00022630"/>
    </source>
</evidence>
<dbReference type="Gene3D" id="3.20.20.70">
    <property type="entry name" value="Aldolase class I"/>
    <property type="match status" value="1"/>
</dbReference>
<proteinExistence type="predicted"/>
<dbReference type="InterPro" id="IPR004136">
    <property type="entry name" value="NMO"/>
</dbReference>
<dbReference type="VEuPathDB" id="FungiDB:ASPVEDRAFT_82137"/>
<evidence type="ECO:0000256" key="2">
    <source>
        <dbReference type="ARBA" id="ARBA00022643"/>
    </source>
</evidence>
<dbReference type="InterPro" id="IPR013785">
    <property type="entry name" value="Aldolase_TIM"/>
</dbReference>
<keyword evidence="5" id="KW-1185">Reference proteome</keyword>
<dbReference type="Proteomes" id="UP000184073">
    <property type="component" value="Unassembled WGS sequence"/>
</dbReference>
<evidence type="ECO:0000256" key="3">
    <source>
        <dbReference type="ARBA" id="ARBA00023002"/>
    </source>
</evidence>
<gene>
    <name evidence="4" type="ORF">ASPVEDRAFT_82137</name>
</gene>